<accession>A0ABR9UPM9</accession>
<dbReference type="EMBL" id="JADEWN010000013">
    <property type="protein sequence ID" value="MBE9190245.1"/>
    <property type="molecule type" value="Genomic_DNA"/>
</dbReference>
<dbReference type="Proteomes" id="UP000651156">
    <property type="component" value="Unassembled WGS sequence"/>
</dbReference>
<reference evidence="1 2" key="1">
    <citation type="submission" date="2020-10" db="EMBL/GenBank/DDBJ databases">
        <authorList>
            <person name="Castelo-Branco R."/>
            <person name="Eusebio N."/>
            <person name="Adriana R."/>
            <person name="Vieira A."/>
            <person name="Brugerolle De Fraissinette N."/>
            <person name="Rezende De Castro R."/>
            <person name="Schneider M.P."/>
            <person name="Vasconcelos V."/>
            <person name="Leao P.N."/>
        </authorList>
    </citation>
    <scope>NUCLEOTIDE SEQUENCE [LARGE SCALE GENOMIC DNA]</scope>
    <source>
        <strain evidence="1 2">LEGE 06123</strain>
    </source>
</reference>
<evidence type="ECO:0008006" key="3">
    <source>
        <dbReference type="Google" id="ProtNLM"/>
    </source>
</evidence>
<protein>
    <recommendedName>
        <fullName evidence="3">Lipid/polyisoprenoid-binding YceI-like domain-containing protein</fullName>
    </recommendedName>
</protein>
<keyword evidence="2" id="KW-1185">Reference proteome</keyword>
<evidence type="ECO:0000313" key="1">
    <source>
        <dbReference type="EMBL" id="MBE9190245.1"/>
    </source>
</evidence>
<dbReference type="RefSeq" id="WP_193931438.1">
    <property type="nucleotide sequence ID" value="NZ_CAWPMZ010000028.1"/>
</dbReference>
<evidence type="ECO:0000313" key="2">
    <source>
        <dbReference type="Proteomes" id="UP000651156"/>
    </source>
</evidence>
<organism evidence="1 2">
    <name type="scientific">Gloeocapsopsis crepidinum LEGE 06123</name>
    <dbReference type="NCBI Taxonomy" id="588587"/>
    <lineage>
        <taxon>Bacteria</taxon>
        <taxon>Bacillati</taxon>
        <taxon>Cyanobacteriota</taxon>
        <taxon>Cyanophyceae</taxon>
        <taxon>Oscillatoriophycideae</taxon>
        <taxon>Chroococcales</taxon>
        <taxon>Chroococcaceae</taxon>
        <taxon>Gloeocapsopsis</taxon>
    </lineage>
</organism>
<comment type="caution">
    <text evidence="1">The sequence shown here is derived from an EMBL/GenBank/DDBJ whole genome shotgun (WGS) entry which is preliminary data.</text>
</comment>
<gene>
    <name evidence="1" type="ORF">IQ230_07695</name>
</gene>
<name>A0ABR9UPM9_9CHRO</name>
<proteinExistence type="predicted"/>
<sequence>MFKVIGTVIAFLLFPQVILAQDPLCYVEWRGEIIDLSSSICNKTRIINKILPNRDKSKPQIISLENIRFSEVTITPTADKNILEIKGNLTNESNLAGVLPVIQLNVFDQRNNQVVASTSVSIEAGDGIDPGEQMSFTKMLHTSTFNHLATLTNLKVKVISSN</sequence>